<dbReference type="Gene3D" id="2.40.10.330">
    <property type="match status" value="1"/>
</dbReference>
<accession>A0A2H9M4D3</accession>
<evidence type="ECO:0000313" key="17">
    <source>
        <dbReference type="EMBL" id="PJC01277.1"/>
    </source>
</evidence>
<evidence type="ECO:0000256" key="5">
    <source>
        <dbReference type="ARBA" id="ARBA00022490"/>
    </source>
</evidence>
<dbReference type="InterPro" id="IPR046357">
    <property type="entry name" value="PPIase_dom_sf"/>
</dbReference>
<evidence type="ECO:0000256" key="3">
    <source>
        <dbReference type="ARBA" id="ARBA00006577"/>
    </source>
</evidence>
<dbReference type="Proteomes" id="UP000228874">
    <property type="component" value="Unassembled WGS sequence"/>
</dbReference>
<dbReference type="EMBL" id="PFMG01000015">
    <property type="protein sequence ID" value="PIY99971.1"/>
    <property type="molecule type" value="Genomic_DNA"/>
</dbReference>
<dbReference type="SUPFAM" id="SSF54534">
    <property type="entry name" value="FKBP-like"/>
    <property type="match status" value="1"/>
</dbReference>
<evidence type="ECO:0000313" key="16">
    <source>
        <dbReference type="EMBL" id="PJB03694.1"/>
    </source>
</evidence>
<dbReference type="PANTHER" id="PTHR47861:SF3">
    <property type="entry name" value="FKBP-TYPE PEPTIDYL-PROLYL CIS-TRANS ISOMERASE SLYD"/>
    <property type="match status" value="1"/>
</dbReference>
<evidence type="ECO:0000313" key="13">
    <source>
        <dbReference type="EMBL" id="PIV89647.1"/>
    </source>
</evidence>
<comment type="catalytic activity">
    <reaction evidence="1">
        <text>[protein]-peptidylproline (omega=180) = [protein]-peptidylproline (omega=0)</text>
        <dbReference type="Rhea" id="RHEA:16237"/>
        <dbReference type="Rhea" id="RHEA-COMP:10747"/>
        <dbReference type="Rhea" id="RHEA-COMP:10748"/>
        <dbReference type="ChEBI" id="CHEBI:83833"/>
        <dbReference type="ChEBI" id="CHEBI:83834"/>
        <dbReference type="EC" id="5.2.1.8"/>
    </reaction>
</comment>
<evidence type="ECO:0000256" key="8">
    <source>
        <dbReference type="ARBA" id="ARBA00023235"/>
    </source>
</evidence>
<dbReference type="InterPro" id="IPR054016">
    <property type="entry name" value="FKBP26_IF"/>
</dbReference>
<sequence>MTFNIGEFVLVEYSLRTAGDSKIIDTTNIEIAKQQDIFNKNREYVPALFILGEDTPLKNFISALQKAEIDKQIVVNIAASDAFGIYDAKKIQIVSSSEFKNQKITPVVGQIINFENDLQAKIKAISGGRITLDFNHPLAGKDLVIEGKVVEKIEDDTKKIKALTKKYLFDDILKVDVGTNSITIELSNKDIPYNHKALFAEILKKYFKQSKVIFTDVFDKVVEEKTEDNKTQT</sequence>
<accession>A0A2H9P8Y3</accession>
<dbReference type="GO" id="GO:0005737">
    <property type="term" value="C:cytoplasm"/>
    <property type="evidence" value="ECO:0007669"/>
    <property type="project" value="UniProtKB-SubCell"/>
</dbReference>
<keyword evidence="6" id="KW-0697">Rotamase</keyword>
<accession>A0A2H9MM97</accession>
<dbReference type="Proteomes" id="UP000228989">
    <property type="component" value="Unassembled WGS sequence"/>
</dbReference>
<accession>A0A2H9QRY9</accession>
<dbReference type="EMBL" id="PEUT01000001">
    <property type="protein sequence ID" value="PIV13968.1"/>
    <property type="molecule type" value="Genomic_DNA"/>
</dbReference>
<evidence type="ECO:0000313" key="11">
    <source>
        <dbReference type="EMBL" id="PIV13968.1"/>
    </source>
</evidence>
<dbReference type="Proteomes" id="UP000231449">
    <property type="component" value="Unassembled WGS sequence"/>
</dbReference>
<evidence type="ECO:0000313" key="12">
    <source>
        <dbReference type="EMBL" id="PIV46329.1"/>
    </source>
</evidence>
<evidence type="ECO:0000256" key="6">
    <source>
        <dbReference type="ARBA" id="ARBA00023110"/>
    </source>
</evidence>
<comment type="caution">
    <text evidence="10">The sequence shown here is derived from an EMBL/GenBank/DDBJ whole genome shotgun (WGS) entry which is preliminary data.</text>
</comment>
<comment type="similarity">
    <text evidence="3">Belongs to the FKBP-type PPIase family.</text>
</comment>
<dbReference type="EMBL" id="PCUF01000001">
    <property type="protein sequence ID" value="PIN66780.1"/>
    <property type="molecule type" value="Genomic_DNA"/>
</dbReference>
<dbReference type="EMBL" id="PETW01000036">
    <property type="protein sequence ID" value="PIV46329.1"/>
    <property type="molecule type" value="Genomic_DNA"/>
</dbReference>
<gene>
    <name evidence="17" type="ORF">CO072_01885</name>
    <name evidence="16" type="ORF">CO124_01935</name>
    <name evidence="12" type="ORF">COS22_02070</name>
    <name evidence="11" type="ORF">COS45_00255</name>
    <name evidence="13" type="ORF">COW47_01990</name>
    <name evidence="10" type="ORF">COW69_00060</name>
    <name evidence="15" type="ORF">COY63_00355</name>
    <name evidence="14" type="ORF">COZ66_01535</name>
</gene>
<proteinExistence type="inferred from homology"/>
<name>A0A2G9LKT9_HUBC1</name>
<accession>A0A2H9M7S5</accession>
<evidence type="ECO:0000256" key="2">
    <source>
        <dbReference type="ARBA" id="ARBA00004496"/>
    </source>
</evidence>
<dbReference type="EMBL" id="PFFF01000041">
    <property type="protein sequence ID" value="PIV89647.1"/>
    <property type="molecule type" value="Genomic_DNA"/>
</dbReference>
<evidence type="ECO:0000313" key="18">
    <source>
        <dbReference type="Proteomes" id="UP000228874"/>
    </source>
</evidence>
<evidence type="ECO:0000259" key="9">
    <source>
        <dbReference type="Pfam" id="PF22199"/>
    </source>
</evidence>
<reference evidence="18 19" key="1">
    <citation type="submission" date="2017-09" db="EMBL/GenBank/DDBJ databases">
        <title>Depth-based differentiation of microbial function through sediment-hosted aquifers and enrichment of novel symbionts in the deep terrestrial subsurface.</title>
        <authorList>
            <person name="Probst A.J."/>
            <person name="Ladd B."/>
            <person name="Jarett J.K."/>
            <person name="Geller-Mcgrath D.E."/>
            <person name="Sieber C.M.K."/>
            <person name="Emerson J.B."/>
            <person name="Anantharaman K."/>
            <person name="Thomas B.C."/>
            <person name="Malmstrom R."/>
            <person name="Stieglmeier M."/>
            <person name="Klingl A."/>
            <person name="Woyke T."/>
            <person name="Ryan C.M."/>
            <person name="Banfield J.F."/>
        </authorList>
    </citation>
    <scope>NUCLEOTIDE SEQUENCE [LARGE SCALE GENOMIC DNA]</scope>
</reference>
<evidence type="ECO:0000313" key="19">
    <source>
        <dbReference type="Proteomes" id="UP000228888"/>
    </source>
</evidence>
<dbReference type="AlphaFoldDB" id="A0A2G9LKT9"/>
<keyword evidence="5" id="KW-0963">Cytoplasm</keyword>
<dbReference type="InterPro" id="IPR048261">
    <property type="entry name" value="SlpA/SlyD-like_ins_sf"/>
</dbReference>
<reference evidence="10 20" key="2">
    <citation type="submission" date="2017-09" db="EMBL/GenBank/DDBJ databases">
        <title>Depth-based differentiation of microbial function through sediment-hosted aquifers and enrichment of novel symbionts in the deep terrestrial subsurface.</title>
        <authorList>
            <person name="Probst A.J."/>
            <person name="Ladd B."/>
            <person name="Jarett J.K."/>
            <person name="Geller-Mcgrath D.E."/>
            <person name="Sieber C.M."/>
            <person name="Emerson J.B."/>
            <person name="Anantharaman K."/>
            <person name="Thomas B.C."/>
            <person name="Malmstrom R."/>
            <person name="Stieglmeier M."/>
            <person name="Klingl A."/>
            <person name="Woyke T."/>
            <person name="Ryan C.M."/>
            <person name="Banfield J.F."/>
        </authorList>
    </citation>
    <scope>NUCLEOTIDE SEQUENCE [LARGE SCALE GENOMIC DNA]</scope>
    <source>
        <strain evidence="12">CG02_land_8_20_14_3_00_31_209</strain>
        <strain evidence="11">CG03_land_8_20_14_0_80_31_114</strain>
        <strain evidence="13">CG17_big_fil_post_rev_8_21_14_2_50_31_73</strain>
        <strain evidence="10">CG18_big_fil_WC_8_21_14_2_50_31_19</strain>
        <strain evidence="15">CG_4_10_14_0_8_um_filter_31_133</strain>
        <strain evidence="14">CG_4_8_14_3_um_filter</strain>
        <strain evidence="17">CG_4_9_14_0_8_um_filter_31_21</strain>
        <strain evidence="16">CG_4_9_14_3_um_filter_31_125</strain>
    </source>
</reference>
<accession>A0A2G9LKT9</accession>
<evidence type="ECO:0000313" key="10">
    <source>
        <dbReference type="EMBL" id="PIN66780.1"/>
    </source>
</evidence>
<feature type="domain" description="FKBP26 IF" evidence="9">
    <location>
        <begin position="92"/>
        <end position="138"/>
    </location>
</feature>
<keyword evidence="8 10" id="KW-0413">Isomerase</keyword>
<dbReference type="EMBL" id="PFSX01000046">
    <property type="protein sequence ID" value="PJC01277.1"/>
    <property type="molecule type" value="Genomic_DNA"/>
</dbReference>
<evidence type="ECO:0000313" key="20">
    <source>
        <dbReference type="Proteomes" id="UP000229789"/>
    </source>
</evidence>
<dbReference type="Proteomes" id="UP000228888">
    <property type="component" value="Unassembled WGS sequence"/>
</dbReference>
<accession>A0A2H9RDK4</accession>
<accession>A0A2H9N2C9</accession>
<dbReference type="Proteomes" id="UP000231232">
    <property type="component" value="Unassembled WGS sequence"/>
</dbReference>
<dbReference type="EC" id="5.2.1.8" evidence="4"/>
<dbReference type="Proteomes" id="UP000229789">
    <property type="component" value="Unassembled WGS sequence"/>
</dbReference>
<dbReference type="GO" id="GO:0003755">
    <property type="term" value="F:peptidyl-prolyl cis-trans isomerase activity"/>
    <property type="evidence" value="ECO:0007669"/>
    <property type="project" value="UniProtKB-KW"/>
</dbReference>
<dbReference type="EMBL" id="PFUW01000035">
    <property type="protein sequence ID" value="PJB03694.1"/>
    <property type="molecule type" value="Genomic_DNA"/>
</dbReference>
<dbReference type="Gene3D" id="3.10.50.40">
    <property type="match status" value="1"/>
</dbReference>
<evidence type="ECO:0000256" key="4">
    <source>
        <dbReference type="ARBA" id="ARBA00013194"/>
    </source>
</evidence>
<protein>
    <recommendedName>
        <fullName evidence="4">peptidylprolyl isomerase</fullName>
        <ecNumber evidence="4">5.2.1.8</ecNumber>
    </recommendedName>
</protein>
<evidence type="ECO:0000313" key="14">
    <source>
        <dbReference type="EMBL" id="PIX28054.1"/>
    </source>
</evidence>
<dbReference type="Proteomes" id="UP000230713">
    <property type="component" value="Unassembled WGS sequence"/>
</dbReference>
<keyword evidence="7" id="KW-0143">Chaperone</keyword>
<evidence type="ECO:0000256" key="7">
    <source>
        <dbReference type="ARBA" id="ARBA00023186"/>
    </source>
</evidence>
<dbReference type="Proteomes" id="UP000230477">
    <property type="component" value="Unassembled WGS sequence"/>
</dbReference>
<comment type="subcellular location">
    <subcellularLocation>
        <location evidence="2">Cytoplasm</location>
    </subcellularLocation>
</comment>
<dbReference type="PANTHER" id="PTHR47861">
    <property type="entry name" value="FKBP-TYPE PEPTIDYL-PROLYL CIS-TRANS ISOMERASE SLYD"/>
    <property type="match status" value="1"/>
</dbReference>
<organism evidence="10 20">
    <name type="scientific">Huberarchaeum crystalense</name>
    <dbReference type="NCBI Taxonomy" id="2014257"/>
    <lineage>
        <taxon>Archaea</taxon>
        <taxon>Candidatus Huberarchaeota</taxon>
        <taxon>Candidatus Huberarchaeia</taxon>
        <taxon>Candidatus Huberarchaeales</taxon>
        <taxon>Candidatus Huberarchaeaceae</taxon>
        <taxon>Candidatus Huberarchaeum</taxon>
    </lineage>
</organism>
<dbReference type="EMBL" id="PFIH01000037">
    <property type="protein sequence ID" value="PIX28054.1"/>
    <property type="molecule type" value="Genomic_DNA"/>
</dbReference>
<evidence type="ECO:0000313" key="15">
    <source>
        <dbReference type="EMBL" id="PIY99971.1"/>
    </source>
</evidence>
<evidence type="ECO:0000256" key="1">
    <source>
        <dbReference type="ARBA" id="ARBA00000971"/>
    </source>
</evidence>
<dbReference type="Pfam" id="PF22199">
    <property type="entry name" value="FKBP26_IF"/>
    <property type="match status" value="1"/>
</dbReference>